<dbReference type="PROSITE" id="PS01358">
    <property type="entry name" value="ZF_RANBP2_1"/>
    <property type="match status" value="2"/>
</dbReference>
<dbReference type="PANTHER" id="PTHR23111:SF30">
    <property type="entry name" value="ZINC FINGER PROTEIN VAR3, CHLOROPLASTIC"/>
    <property type="match status" value="1"/>
</dbReference>
<dbReference type="PANTHER" id="PTHR23111">
    <property type="entry name" value="ZINC FINGER PROTEIN"/>
    <property type="match status" value="1"/>
</dbReference>
<evidence type="ECO:0000259" key="6">
    <source>
        <dbReference type="PROSITE" id="PS50199"/>
    </source>
</evidence>
<dbReference type="EMBL" id="CAMAPE010000004">
    <property type="protein sequence ID" value="CAH9061850.1"/>
    <property type="molecule type" value="Genomic_DNA"/>
</dbReference>
<keyword evidence="1" id="KW-0479">Metal-binding</keyword>
<feature type="region of interest" description="Disordered" evidence="5">
    <location>
        <begin position="425"/>
        <end position="446"/>
    </location>
</feature>
<dbReference type="GO" id="GO:0008270">
    <property type="term" value="F:zinc ion binding"/>
    <property type="evidence" value="ECO:0007669"/>
    <property type="project" value="UniProtKB-KW"/>
</dbReference>
<feature type="compositionally biased region" description="Basic and acidic residues" evidence="5">
    <location>
        <begin position="620"/>
        <end position="638"/>
    </location>
</feature>
<dbReference type="Proteomes" id="UP001152484">
    <property type="component" value="Unassembled WGS sequence"/>
</dbReference>
<protein>
    <recommendedName>
        <fullName evidence="6">RanBP2-type domain-containing protein</fullName>
    </recommendedName>
</protein>
<sequence>MPVRSPHKMNGTSKFLTLLTATNSPITLFYRPCCFLHRRSLTFSRCLSTSPHRLTGISSDHLSSIRTPLTTFRRQFQSEALPVSSTHSSFSSISHPWQEWCNLIHAISAAVKVEELGVTPEDDGFVAYEQLPYDFLQAASACLAFARQRPNLLGLLSKRDIEVVVSNGTPFLFRTALETARRMRAFLGIDGNHALDRGDVHTIDIMKYIISYASNPAGSPGCNTVYSRELLETSIRILLHQLVEVGWGPPPGVLSPPGVYQFSGRAGETARPAGQNIVMKRGDWICPKCNFMNFARNIECLECEELRPRRQLTGGEWECPKCDFFNYGRNMVCLRCNSKRPAEASFNSDTKSSGDAYYKTETDEMFSENEPKAQSRFSKINDTAADEEADFPEKKLVVSTTKKTTLERRLPNSAYEGNSVRPREQVLNNGFTEDEDKEREKAAKPESWFTKMEKLHNEFPEIMQKKDYSSLTSRMNKREINKDFVPFVPFPPGFFATKETQSPDDKLDKDIGGTEKDTASNSKQNPRNSGWTGMSLEGSGVEGGEDPLDMSEEAKTKRWFKRVSQIKDISELGEIPDEDFPSIMPMRKGINRFVVSKRKTPMERRLTSSTQYRRNLPDVSSKDEPMRKENNDNNNETK</sequence>
<keyword evidence="2 4" id="KW-0863">Zinc-finger</keyword>
<feature type="region of interest" description="Disordered" evidence="5">
    <location>
        <begin position="594"/>
        <end position="638"/>
    </location>
</feature>
<reference evidence="7" key="1">
    <citation type="submission" date="2022-07" db="EMBL/GenBank/DDBJ databases">
        <authorList>
            <person name="Macas J."/>
            <person name="Novak P."/>
            <person name="Neumann P."/>
        </authorList>
    </citation>
    <scope>NUCLEOTIDE SEQUENCE</scope>
</reference>
<keyword evidence="8" id="KW-1185">Reference proteome</keyword>
<dbReference type="SMART" id="SM00547">
    <property type="entry name" value="ZnF_RBZ"/>
    <property type="match status" value="2"/>
</dbReference>
<dbReference type="InterPro" id="IPR001876">
    <property type="entry name" value="Znf_RanBP2"/>
</dbReference>
<feature type="domain" description="RanBP2-type" evidence="6">
    <location>
        <begin position="280"/>
        <end position="309"/>
    </location>
</feature>
<name>A0A9P1DXY4_CUSEU</name>
<accession>A0A9P1DXY4</accession>
<feature type="region of interest" description="Disordered" evidence="5">
    <location>
        <begin position="495"/>
        <end position="557"/>
    </location>
</feature>
<evidence type="ECO:0000313" key="8">
    <source>
        <dbReference type="Proteomes" id="UP001152484"/>
    </source>
</evidence>
<dbReference type="GO" id="GO:0005737">
    <property type="term" value="C:cytoplasm"/>
    <property type="evidence" value="ECO:0007669"/>
    <property type="project" value="TreeGrafter"/>
</dbReference>
<organism evidence="7 8">
    <name type="scientific">Cuscuta europaea</name>
    <name type="common">European dodder</name>
    <dbReference type="NCBI Taxonomy" id="41803"/>
    <lineage>
        <taxon>Eukaryota</taxon>
        <taxon>Viridiplantae</taxon>
        <taxon>Streptophyta</taxon>
        <taxon>Embryophyta</taxon>
        <taxon>Tracheophyta</taxon>
        <taxon>Spermatophyta</taxon>
        <taxon>Magnoliopsida</taxon>
        <taxon>eudicotyledons</taxon>
        <taxon>Gunneridae</taxon>
        <taxon>Pentapetalae</taxon>
        <taxon>asterids</taxon>
        <taxon>lamiids</taxon>
        <taxon>Solanales</taxon>
        <taxon>Convolvulaceae</taxon>
        <taxon>Cuscuteae</taxon>
        <taxon>Cuscuta</taxon>
        <taxon>Cuscuta subgen. Cuscuta</taxon>
    </lineage>
</organism>
<evidence type="ECO:0000256" key="5">
    <source>
        <dbReference type="SAM" id="MobiDB-lite"/>
    </source>
</evidence>
<dbReference type="Pfam" id="PF00641">
    <property type="entry name" value="Zn_ribbon_RanBP"/>
    <property type="match status" value="2"/>
</dbReference>
<dbReference type="Gene3D" id="4.10.1060.10">
    <property type="entry name" value="Zinc finger, RanBP2-type"/>
    <property type="match status" value="2"/>
</dbReference>
<dbReference type="InterPro" id="IPR036443">
    <property type="entry name" value="Znf_RanBP2_sf"/>
</dbReference>
<proteinExistence type="predicted"/>
<dbReference type="PROSITE" id="PS50199">
    <property type="entry name" value="ZF_RANBP2_2"/>
    <property type="match status" value="2"/>
</dbReference>
<dbReference type="GO" id="GO:0003729">
    <property type="term" value="F:mRNA binding"/>
    <property type="evidence" value="ECO:0007669"/>
    <property type="project" value="TreeGrafter"/>
</dbReference>
<comment type="caution">
    <text evidence="7">The sequence shown here is derived from an EMBL/GenBank/DDBJ whole genome shotgun (WGS) entry which is preliminary data.</text>
</comment>
<dbReference type="OrthoDB" id="448399at2759"/>
<feature type="compositionally biased region" description="Polar residues" evidence="5">
    <location>
        <begin position="519"/>
        <end position="532"/>
    </location>
</feature>
<feature type="domain" description="RanBP2-type" evidence="6">
    <location>
        <begin position="313"/>
        <end position="342"/>
    </location>
</feature>
<evidence type="ECO:0000256" key="2">
    <source>
        <dbReference type="ARBA" id="ARBA00022771"/>
    </source>
</evidence>
<keyword evidence="3" id="KW-0862">Zinc</keyword>
<gene>
    <name evidence="7" type="ORF">CEURO_LOCUS1809</name>
</gene>
<feature type="compositionally biased region" description="Basic and acidic residues" evidence="5">
    <location>
        <begin position="501"/>
        <end position="518"/>
    </location>
</feature>
<evidence type="ECO:0000256" key="4">
    <source>
        <dbReference type="PROSITE-ProRule" id="PRU00322"/>
    </source>
</evidence>
<dbReference type="SUPFAM" id="SSF90209">
    <property type="entry name" value="Ran binding protein zinc finger-like"/>
    <property type="match status" value="2"/>
</dbReference>
<evidence type="ECO:0000256" key="1">
    <source>
        <dbReference type="ARBA" id="ARBA00022723"/>
    </source>
</evidence>
<evidence type="ECO:0000256" key="3">
    <source>
        <dbReference type="ARBA" id="ARBA00022833"/>
    </source>
</evidence>
<evidence type="ECO:0000313" key="7">
    <source>
        <dbReference type="EMBL" id="CAH9061850.1"/>
    </source>
</evidence>
<dbReference type="AlphaFoldDB" id="A0A9P1DXY4"/>